<evidence type="ECO:0000256" key="9">
    <source>
        <dbReference type="ARBA" id="ARBA00023237"/>
    </source>
</evidence>
<evidence type="ECO:0000256" key="3">
    <source>
        <dbReference type="ARBA" id="ARBA00022448"/>
    </source>
</evidence>
<feature type="domain" description="TonB-dependent receptor-like beta-barrel" evidence="13">
    <location>
        <begin position="243"/>
        <end position="688"/>
    </location>
</feature>
<reference evidence="16" key="1">
    <citation type="journal article" date="2019" name="Int. J. Syst. Evol. Microbiol.">
        <title>The Global Catalogue of Microorganisms (GCM) 10K type strain sequencing project: providing services to taxonomists for standard genome sequencing and annotation.</title>
        <authorList>
            <consortium name="The Broad Institute Genomics Platform"/>
            <consortium name="The Broad Institute Genome Sequencing Center for Infectious Disease"/>
            <person name="Wu L."/>
            <person name="Ma J."/>
        </authorList>
    </citation>
    <scope>NUCLEOTIDE SEQUENCE [LARGE SCALE GENOMIC DNA]</scope>
    <source>
        <strain evidence="16">CGMCC-1.15741</strain>
    </source>
</reference>
<gene>
    <name evidence="15" type="ORF">ACFQDM_04410</name>
</gene>
<keyword evidence="5 10" id="KW-0812">Transmembrane</keyword>
<dbReference type="PROSITE" id="PS52016">
    <property type="entry name" value="TONB_DEPENDENT_REC_3"/>
    <property type="match status" value="1"/>
</dbReference>
<dbReference type="Pfam" id="PF00593">
    <property type="entry name" value="TonB_dep_Rec_b-barrel"/>
    <property type="match status" value="1"/>
</dbReference>
<feature type="signal peptide" evidence="12">
    <location>
        <begin position="1"/>
        <end position="22"/>
    </location>
</feature>
<name>A0ABW1S722_9PROT</name>
<evidence type="ECO:0000256" key="2">
    <source>
        <dbReference type="ARBA" id="ARBA00009810"/>
    </source>
</evidence>
<accession>A0ABW1S722</accession>
<dbReference type="Proteomes" id="UP001596303">
    <property type="component" value="Unassembled WGS sequence"/>
</dbReference>
<keyword evidence="3 10" id="KW-0813">Transport</keyword>
<evidence type="ECO:0000256" key="11">
    <source>
        <dbReference type="RuleBase" id="RU003357"/>
    </source>
</evidence>
<evidence type="ECO:0000313" key="16">
    <source>
        <dbReference type="Proteomes" id="UP001596303"/>
    </source>
</evidence>
<feature type="domain" description="TonB-dependent receptor plug" evidence="14">
    <location>
        <begin position="71"/>
        <end position="167"/>
    </location>
</feature>
<comment type="caution">
    <text evidence="15">The sequence shown here is derived from an EMBL/GenBank/DDBJ whole genome shotgun (WGS) entry which is preliminary data.</text>
</comment>
<keyword evidence="4 10" id="KW-1134">Transmembrane beta strand</keyword>
<keyword evidence="9 10" id="KW-0998">Cell outer membrane</keyword>
<dbReference type="PANTHER" id="PTHR32552">
    <property type="entry name" value="FERRICHROME IRON RECEPTOR-RELATED"/>
    <property type="match status" value="1"/>
</dbReference>
<dbReference type="InterPro" id="IPR000531">
    <property type="entry name" value="Beta-barrel_TonB"/>
</dbReference>
<evidence type="ECO:0000259" key="14">
    <source>
        <dbReference type="Pfam" id="PF07715"/>
    </source>
</evidence>
<evidence type="ECO:0000256" key="5">
    <source>
        <dbReference type="ARBA" id="ARBA00022692"/>
    </source>
</evidence>
<keyword evidence="6 11" id="KW-0798">TonB box</keyword>
<dbReference type="Pfam" id="PF07715">
    <property type="entry name" value="Plug"/>
    <property type="match status" value="1"/>
</dbReference>
<evidence type="ECO:0000256" key="6">
    <source>
        <dbReference type="ARBA" id="ARBA00023077"/>
    </source>
</evidence>
<comment type="subcellular location">
    <subcellularLocation>
        <location evidence="1 10">Cell outer membrane</location>
        <topology evidence="1 10">Multi-pass membrane protein</topology>
    </subcellularLocation>
</comment>
<dbReference type="InterPro" id="IPR039426">
    <property type="entry name" value="TonB-dep_rcpt-like"/>
</dbReference>
<dbReference type="InterPro" id="IPR036942">
    <property type="entry name" value="Beta-barrel_TonB_sf"/>
</dbReference>
<evidence type="ECO:0000256" key="7">
    <source>
        <dbReference type="ARBA" id="ARBA00023136"/>
    </source>
</evidence>
<keyword evidence="12" id="KW-0732">Signal</keyword>
<evidence type="ECO:0000256" key="12">
    <source>
        <dbReference type="SAM" id="SignalP"/>
    </source>
</evidence>
<dbReference type="RefSeq" id="WP_377375998.1">
    <property type="nucleotide sequence ID" value="NZ_JBHSSW010000004.1"/>
</dbReference>
<dbReference type="InterPro" id="IPR010105">
    <property type="entry name" value="TonB_sidphr_rcpt"/>
</dbReference>
<comment type="similarity">
    <text evidence="2 10 11">Belongs to the TonB-dependent receptor family.</text>
</comment>
<dbReference type="InterPro" id="IPR012910">
    <property type="entry name" value="Plug_dom"/>
</dbReference>
<dbReference type="Gene3D" id="2.170.130.10">
    <property type="entry name" value="TonB-dependent receptor, plug domain"/>
    <property type="match status" value="1"/>
</dbReference>
<feature type="chain" id="PRO_5046990094" evidence="12">
    <location>
        <begin position="23"/>
        <end position="722"/>
    </location>
</feature>
<dbReference type="CDD" id="cd01347">
    <property type="entry name" value="ligand_gated_channel"/>
    <property type="match status" value="1"/>
</dbReference>
<dbReference type="PANTHER" id="PTHR32552:SF82">
    <property type="entry name" value="FCUA PROTEIN"/>
    <property type="match status" value="1"/>
</dbReference>
<dbReference type="SUPFAM" id="SSF56935">
    <property type="entry name" value="Porins"/>
    <property type="match status" value="1"/>
</dbReference>
<keyword evidence="8 15" id="KW-0675">Receptor</keyword>
<dbReference type="EMBL" id="JBHSSW010000004">
    <property type="protein sequence ID" value="MFC6197306.1"/>
    <property type="molecule type" value="Genomic_DNA"/>
</dbReference>
<evidence type="ECO:0000259" key="13">
    <source>
        <dbReference type="Pfam" id="PF00593"/>
    </source>
</evidence>
<proteinExistence type="inferred from homology"/>
<evidence type="ECO:0000256" key="4">
    <source>
        <dbReference type="ARBA" id="ARBA00022452"/>
    </source>
</evidence>
<dbReference type="InterPro" id="IPR037066">
    <property type="entry name" value="Plug_dom_sf"/>
</dbReference>
<dbReference type="NCBIfam" id="TIGR01783">
    <property type="entry name" value="TonB-siderophor"/>
    <property type="match status" value="1"/>
</dbReference>
<organism evidence="15 16">
    <name type="scientific">Ponticaulis profundi</name>
    <dbReference type="NCBI Taxonomy" id="2665222"/>
    <lineage>
        <taxon>Bacteria</taxon>
        <taxon>Pseudomonadati</taxon>
        <taxon>Pseudomonadota</taxon>
        <taxon>Alphaproteobacteria</taxon>
        <taxon>Hyphomonadales</taxon>
        <taxon>Hyphomonadaceae</taxon>
        <taxon>Ponticaulis</taxon>
    </lineage>
</organism>
<sequence>MKLSAIRCVSALALAASLPAMAQTTIDTDEELRLESVEVSSGSQVSLTEPYAGGQVARGGRNGLFGNIDYMDTPYSSTAFTEELIRNQQAESVGDVLQNDPVVRLAKGFGNFQELYIVRGFPVYSDDMTYNGVYGILPRQFVAAEFIERVEVFKGANAFLNGAAPGGSAVGGAINLVPKRAPNEDINRLTLGYEQQSILFGALDVARRFGQNDEVGVRVNIAGRDGETSIEDQDRELGVLSFGSDYRGDRFRASFDIGYQDNHIDAPRPQVTPLGDIPDAPAADSNFAQPWTYTDERQLFGVVRGEYDVTDNVMVWAALGARNGEEDNVLANPSANADGTTTAYRFDNTREDDVISADLGVRADFTTGGLEHRLILSGASTQLESKNAYAFSSFAGFANDLYRPTAVTMPDADFFIGGVLSDPLKTEEATTSSIALADMITMLDGRLITTLGVRQQWIETKSFDYNSGAELSAYDESALTPSVGVVYKMTDALSFYGNYSEALQPGSTAPSVSGGVTIINAGEVLDPYRSEQYEAGVKYDGGNFGGTVALFNLSKPNPIVVNQVYSASGEQEVTGVEASVFGEPTEGLRIIAGMTLLDPELSNTQDGVDEGNDPIGISDLQANANIEWDVPTISGLTLDGRIVYTGEQYVDTANTQQLDAWTRLDIGARYTIPMETNDLVLRARIENLTGEDYWASAGGFPGANYLVLGAPQTISVSATVSF</sequence>
<keyword evidence="7 10" id="KW-0472">Membrane</keyword>
<evidence type="ECO:0000256" key="8">
    <source>
        <dbReference type="ARBA" id="ARBA00023170"/>
    </source>
</evidence>
<evidence type="ECO:0000313" key="15">
    <source>
        <dbReference type="EMBL" id="MFC6197306.1"/>
    </source>
</evidence>
<keyword evidence="16" id="KW-1185">Reference proteome</keyword>
<evidence type="ECO:0000256" key="1">
    <source>
        <dbReference type="ARBA" id="ARBA00004571"/>
    </source>
</evidence>
<dbReference type="Gene3D" id="2.40.170.20">
    <property type="entry name" value="TonB-dependent receptor, beta-barrel domain"/>
    <property type="match status" value="1"/>
</dbReference>
<evidence type="ECO:0000256" key="10">
    <source>
        <dbReference type="PROSITE-ProRule" id="PRU01360"/>
    </source>
</evidence>
<protein>
    <submittedName>
        <fullName evidence="15">TonB-dependent receptor</fullName>
    </submittedName>
</protein>